<dbReference type="CDD" id="cd02440">
    <property type="entry name" value="AdoMet_MTases"/>
    <property type="match status" value="1"/>
</dbReference>
<feature type="non-terminal residue" evidence="9">
    <location>
        <position position="285"/>
    </location>
</feature>
<dbReference type="GO" id="GO:0005634">
    <property type="term" value="C:nucleus"/>
    <property type="evidence" value="ECO:0007669"/>
    <property type="project" value="TreeGrafter"/>
</dbReference>
<dbReference type="PANTHER" id="PTHR11006">
    <property type="entry name" value="PROTEIN ARGININE N-METHYLTRANSFERASE"/>
    <property type="match status" value="1"/>
</dbReference>
<dbReference type="AlphaFoldDB" id="A0AA88KZB4"/>
<dbReference type="PANTHER" id="PTHR11006:SF53">
    <property type="entry name" value="PROTEIN ARGININE N-METHYLTRANSFERASE 3"/>
    <property type="match status" value="1"/>
</dbReference>
<dbReference type="Pfam" id="PF06325">
    <property type="entry name" value="PrmA"/>
    <property type="match status" value="1"/>
</dbReference>
<dbReference type="SUPFAM" id="SSF53335">
    <property type="entry name" value="S-adenosyl-L-methionine-dependent methyltransferases"/>
    <property type="match status" value="1"/>
</dbReference>
<reference evidence="9" key="1">
    <citation type="submission" date="2023-07" db="EMBL/GenBank/DDBJ databases">
        <title>Chromosome-level genome assembly of Artemia franciscana.</title>
        <authorList>
            <person name="Jo E."/>
        </authorList>
    </citation>
    <scope>NUCLEOTIDE SEQUENCE</scope>
    <source>
        <tissue evidence="9">Whole body</tissue>
    </source>
</reference>
<evidence type="ECO:0000259" key="8">
    <source>
        <dbReference type="Pfam" id="PF21137"/>
    </source>
</evidence>
<dbReference type="InterPro" id="IPR049482">
    <property type="entry name" value="ANM3-like_C2H2_Zf"/>
</dbReference>
<dbReference type="GO" id="GO:0005829">
    <property type="term" value="C:cytosol"/>
    <property type="evidence" value="ECO:0007669"/>
    <property type="project" value="UniProtKB-SubCell"/>
</dbReference>
<accession>A0AA88KZB4</accession>
<evidence type="ECO:0000256" key="6">
    <source>
        <dbReference type="ARBA" id="ARBA00049303"/>
    </source>
</evidence>
<evidence type="ECO:0000256" key="7">
    <source>
        <dbReference type="PROSITE-ProRule" id="PRU01015"/>
    </source>
</evidence>
<evidence type="ECO:0000256" key="5">
    <source>
        <dbReference type="ARBA" id="ARBA00047384"/>
    </source>
</evidence>
<evidence type="ECO:0000256" key="4">
    <source>
        <dbReference type="ARBA" id="ARBA00022691"/>
    </source>
</evidence>
<evidence type="ECO:0000313" key="10">
    <source>
        <dbReference type="Proteomes" id="UP001187531"/>
    </source>
</evidence>
<dbReference type="SUPFAM" id="SSF57667">
    <property type="entry name" value="beta-beta-alpha zinc fingers"/>
    <property type="match status" value="1"/>
</dbReference>
<dbReference type="InterPro" id="IPR036236">
    <property type="entry name" value="Znf_C2H2_sf"/>
</dbReference>
<dbReference type="GO" id="GO:0032259">
    <property type="term" value="P:methylation"/>
    <property type="evidence" value="ECO:0007669"/>
    <property type="project" value="UniProtKB-KW"/>
</dbReference>
<keyword evidence="7" id="KW-0489">Methyltransferase</keyword>
<dbReference type="Proteomes" id="UP001187531">
    <property type="component" value="Unassembled WGS sequence"/>
</dbReference>
<sequence>MTGILTCTKEVTSIPSRYALVVNEMCSDEDWVEDDVLSARCLFCSEILCSIQYFLKHLFQVHSFSLPAIIKNWKLDDYGYIKLINYIRMEKPSPEIVVDCDRTFLENDQFLKPVINDDSVLFWDIHSILAPGEDIELNKTEPENSVIFWRNKAIETQILLEEKSNSLQETLNCLGKMKATVQNLLGDTTKSDGGQEVSNHSSRDDSYFTSYSHFGIHQEMLKDKVRTLGYRDAICRNSKTFSGKTVLDVGCGTGILSMFSAKAGAAKVIGIDNSDVIYHAMAIVR</sequence>
<evidence type="ECO:0000313" key="9">
    <source>
        <dbReference type="EMBL" id="KAK2713203.1"/>
    </source>
</evidence>
<dbReference type="GO" id="GO:0042054">
    <property type="term" value="F:histone methyltransferase activity"/>
    <property type="evidence" value="ECO:0007669"/>
    <property type="project" value="TreeGrafter"/>
</dbReference>
<dbReference type="InterPro" id="IPR025799">
    <property type="entry name" value="Arg_MeTrfase"/>
</dbReference>
<evidence type="ECO:0000256" key="2">
    <source>
        <dbReference type="ARBA" id="ARBA00011925"/>
    </source>
</evidence>
<evidence type="ECO:0000256" key="3">
    <source>
        <dbReference type="ARBA" id="ARBA00022490"/>
    </source>
</evidence>
<gene>
    <name evidence="9" type="ORF">QYM36_011785</name>
</gene>
<protein>
    <recommendedName>
        <fullName evidence="2">type I protein arginine methyltransferase</fullName>
        <ecNumber evidence="2">2.1.1.319</ecNumber>
    </recommendedName>
</protein>
<dbReference type="Pfam" id="PF21137">
    <property type="entry name" value="ANM3_C2H2_Zf"/>
    <property type="match status" value="1"/>
</dbReference>
<comment type="catalytic activity">
    <reaction evidence="5">
        <text>L-arginyl-[protein] + 2 S-adenosyl-L-methionine = N(omega),N(omega)-dimethyl-L-arginyl-[protein] + 2 S-adenosyl-L-homocysteine + 2 H(+)</text>
        <dbReference type="Rhea" id="RHEA:48096"/>
        <dbReference type="Rhea" id="RHEA-COMP:10532"/>
        <dbReference type="Rhea" id="RHEA-COMP:11991"/>
        <dbReference type="ChEBI" id="CHEBI:15378"/>
        <dbReference type="ChEBI" id="CHEBI:29965"/>
        <dbReference type="ChEBI" id="CHEBI:57856"/>
        <dbReference type="ChEBI" id="CHEBI:59789"/>
        <dbReference type="ChEBI" id="CHEBI:61897"/>
        <dbReference type="EC" id="2.1.1.319"/>
    </reaction>
    <physiologicalReaction direction="left-to-right" evidence="5">
        <dbReference type="Rhea" id="RHEA:48097"/>
    </physiologicalReaction>
</comment>
<dbReference type="Gene3D" id="3.40.50.150">
    <property type="entry name" value="Vaccinia Virus protein VP39"/>
    <property type="match status" value="1"/>
</dbReference>
<dbReference type="InterPro" id="IPR029063">
    <property type="entry name" value="SAM-dependent_MTases_sf"/>
</dbReference>
<dbReference type="EC" id="2.1.1.319" evidence="2"/>
<keyword evidence="4 7" id="KW-0949">S-adenosyl-L-methionine</keyword>
<keyword evidence="3" id="KW-0963">Cytoplasm</keyword>
<keyword evidence="7" id="KW-0808">Transferase</keyword>
<dbReference type="PROSITE" id="PS51678">
    <property type="entry name" value="SAM_MT_PRMT"/>
    <property type="match status" value="1"/>
</dbReference>
<proteinExistence type="predicted"/>
<feature type="domain" description="Protein arginine N-methyltransferase 3-like C2H2 zinc finger" evidence="8">
    <location>
        <begin position="69"/>
        <end position="113"/>
    </location>
</feature>
<comment type="caution">
    <text evidence="9">The sequence shown here is derived from an EMBL/GenBank/DDBJ whole genome shotgun (WGS) entry which is preliminary data.</text>
</comment>
<evidence type="ECO:0000256" key="1">
    <source>
        <dbReference type="ARBA" id="ARBA00004514"/>
    </source>
</evidence>
<name>A0AA88KZB4_ARTSF</name>
<comment type="subcellular location">
    <subcellularLocation>
        <location evidence="1">Cytoplasm</location>
        <location evidence="1">Cytosol</location>
    </subcellularLocation>
</comment>
<keyword evidence="10" id="KW-1185">Reference proteome</keyword>
<organism evidence="9 10">
    <name type="scientific">Artemia franciscana</name>
    <name type="common">Brine shrimp</name>
    <name type="synonym">Artemia sanfranciscana</name>
    <dbReference type="NCBI Taxonomy" id="6661"/>
    <lineage>
        <taxon>Eukaryota</taxon>
        <taxon>Metazoa</taxon>
        <taxon>Ecdysozoa</taxon>
        <taxon>Arthropoda</taxon>
        <taxon>Crustacea</taxon>
        <taxon>Branchiopoda</taxon>
        <taxon>Anostraca</taxon>
        <taxon>Artemiidae</taxon>
        <taxon>Artemia</taxon>
    </lineage>
</organism>
<comment type="catalytic activity">
    <reaction evidence="6">
        <text>L-arginyl-[protein] + S-adenosyl-L-methionine = N(omega)-methyl-L-arginyl-[protein] + S-adenosyl-L-homocysteine + H(+)</text>
        <dbReference type="Rhea" id="RHEA:48100"/>
        <dbReference type="Rhea" id="RHEA-COMP:10532"/>
        <dbReference type="Rhea" id="RHEA-COMP:11990"/>
        <dbReference type="ChEBI" id="CHEBI:15378"/>
        <dbReference type="ChEBI" id="CHEBI:29965"/>
        <dbReference type="ChEBI" id="CHEBI:57856"/>
        <dbReference type="ChEBI" id="CHEBI:59789"/>
        <dbReference type="ChEBI" id="CHEBI:65280"/>
    </reaction>
    <physiologicalReaction direction="left-to-right" evidence="6">
        <dbReference type="Rhea" id="RHEA:48101"/>
    </physiologicalReaction>
</comment>
<dbReference type="EMBL" id="JAVRJZ010000015">
    <property type="protein sequence ID" value="KAK2713203.1"/>
    <property type="molecule type" value="Genomic_DNA"/>
</dbReference>
<dbReference type="GO" id="GO:0035242">
    <property type="term" value="F:protein-arginine omega-N asymmetric methyltransferase activity"/>
    <property type="evidence" value="ECO:0007669"/>
    <property type="project" value="UniProtKB-EC"/>
</dbReference>